<dbReference type="Gene3D" id="4.10.280.10">
    <property type="entry name" value="Helix-loop-helix DNA-binding domain"/>
    <property type="match status" value="1"/>
</dbReference>
<accession>A0ABS7UTM2</accession>
<sequence length="57" mass="6698">MIINNIELKRQDLIKTAMQYGMNSVETIECSQELDTLLLQEIKWSNEKKIVNEKKSN</sequence>
<dbReference type="InterPro" id="IPR036638">
    <property type="entry name" value="HLH_DNA-bd_sf"/>
</dbReference>
<comment type="caution">
    <text evidence="1">The sequence shown here is derived from an EMBL/GenBank/DDBJ whole genome shotgun (WGS) entry which is preliminary data.</text>
</comment>
<dbReference type="Proteomes" id="UP001165287">
    <property type="component" value="Unassembled WGS sequence"/>
</dbReference>
<dbReference type="SUPFAM" id="SSF140500">
    <property type="entry name" value="BAS1536-like"/>
    <property type="match status" value="1"/>
</dbReference>
<evidence type="ECO:0000313" key="1">
    <source>
        <dbReference type="EMBL" id="MBZ5751397.1"/>
    </source>
</evidence>
<protein>
    <submittedName>
        <fullName evidence="1">Aspartyl-phosphate phosphatase Spo0E family protein</fullName>
    </submittedName>
</protein>
<reference evidence="1" key="1">
    <citation type="submission" date="2024-05" db="EMBL/GenBank/DDBJ databases">
        <title>Metabacillus sp. nov., isolated from the rhizosphere soil of tomato plants.</title>
        <authorList>
            <person name="Ma R."/>
        </authorList>
    </citation>
    <scope>NUCLEOTIDE SEQUENCE</scope>
    <source>
        <strain evidence="1">DBTR6</strain>
    </source>
</reference>
<gene>
    <name evidence="1" type="ORF">K9V48_14360</name>
</gene>
<dbReference type="InterPro" id="IPR053028">
    <property type="entry name" value="Spo0E-like_phosphatase"/>
</dbReference>
<dbReference type="InterPro" id="IPR037208">
    <property type="entry name" value="Spo0E-like_sf"/>
</dbReference>
<dbReference type="Pfam" id="PF09388">
    <property type="entry name" value="SpoOE-like"/>
    <property type="match status" value="1"/>
</dbReference>
<dbReference type="PANTHER" id="PTHR41263">
    <property type="entry name" value="ASPARTYL-PHOSPHATE PHOSPHATASE YISI"/>
    <property type="match status" value="1"/>
</dbReference>
<dbReference type="RefSeq" id="WP_224139660.1">
    <property type="nucleotide sequence ID" value="NZ_JAIQUM010000031.1"/>
</dbReference>
<keyword evidence="2" id="KW-1185">Reference proteome</keyword>
<dbReference type="EMBL" id="JAIQUM010000031">
    <property type="protein sequence ID" value="MBZ5751397.1"/>
    <property type="molecule type" value="Genomic_DNA"/>
</dbReference>
<organism evidence="1 2">
    <name type="scientific">Metabacillus rhizolycopersici</name>
    <dbReference type="NCBI Taxonomy" id="2875709"/>
    <lineage>
        <taxon>Bacteria</taxon>
        <taxon>Bacillati</taxon>
        <taxon>Bacillota</taxon>
        <taxon>Bacilli</taxon>
        <taxon>Bacillales</taxon>
        <taxon>Bacillaceae</taxon>
        <taxon>Metabacillus</taxon>
    </lineage>
</organism>
<dbReference type="InterPro" id="IPR018540">
    <property type="entry name" value="Spo0E-like"/>
</dbReference>
<name>A0ABS7UTM2_9BACI</name>
<dbReference type="PANTHER" id="PTHR41263:SF1">
    <property type="entry name" value="ASPARTYL-PHOSPHATE PHOSPHATASE YISI"/>
    <property type="match status" value="1"/>
</dbReference>
<evidence type="ECO:0000313" key="2">
    <source>
        <dbReference type="Proteomes" id="UP001165287"/>
    </source>
</evidence>
<proteinExistence type="predicted"/>